<accession>A0A8S5LQ40</accession>
<evidence type="ECO:0000313" key="1">
    <source>
        <dbReference type="EMBL" id="DAD71955.1"/>
    </source>
</evidence>
<reference evidence="1" key="1">
    <citation type="journal article" date="2021" name="Proc. Natl. Acad. Sci. U.S.A.">
        <title>A Catalog of Tens of Thousands of Viruses from Human Metagenomes Reveals Hidden Associations with Chronic Diseases.</title>
        <authorList>
            <person name="Tisza M.J."/>
            <person name="Buck C.B."/>
        </authorList>
    </citation>
    <scope>NUCLEOTIDE SEQUENCE</scope>
    <source>
        <strain evidence="1">Ct0f722</strain>
    </source>
</reference>
<dbReference type="EMBL" id="BK015890">
    <property type="protein sequence ID" value="DAD71955.1"/>
    <property type="molecule type" value="Genomic_DNA"/>
</dbReference>
<name>A0A8S5LQ40_9CAUD</name>
<protein>
    <submittedName>
        <fullName evidence="1">Uncharacterized protein</fullName>
    </submittedName>
</protein>
<organism evidence="1">
    <name type="scientific">Myoviridae sp. ct0f722</name>
    <dbReference type="NCBI Taxonomy" id="2827599"/>
    <lineage>
        <taxon>Viruses</taxon>
        <taxon>Duplodnaviria</taxon>
        <taxon>Heunggongvirae</taxon>
        <taxon>Uroviricota</taxon>
        <taxon>Caudoviricetes</taxon>
    </lineage>
</organism>
<sequence length="138" mass="15847">MRRRWRTMSLLNKSNKTNVHHTIRDICENINVKILGDAQDTPTELIRRVAGLDASILWEEWTAKTAPTLGLECYGELDMIGGYGEDCYVLKIEVTHQDGSITSYIIVITFEKGVLGLFPKRLYHRGRVIEGVYIFNKF</sequence>
<proteinExistence type="predicted"/>